<dbReference type="PROSITE" id="PS50924">
    <property type="entry name" value="MHYT"/>
    <property type="match status" value="1"/>
</dbReference>
<feature type="modified residue" description="4-aspartylphosphate" evidence="15">
    <location>
        <position position="830"/>
    </location>
</feature>
<dbReference type="Gene3D" id="1.20.120.160">
    <property type="entry name" value="HPT domain"/>
    <property type="match status" value="1"/>
</dbReference>
<dbReference type="InterPro" id="IPR001789">
    <property type="entry name" value="Sig_transdc_resp-reg_receiver"/>
</dbReference>
<evidence type="ECO:0000259" key="19">
    <source>
        <dbReference type="PROSITE" id="PS50112"/>
    </source>
</evidence>
<dbReference type="InterPro" id="IPR003594">
    <property type="entry name" value="HATPase_dom"/>
</dbReference>
<keyword evidence="10" id="KW-0547">Nucleotide-binding</keyword>
<dbReference type="Pfam" id="PF08447">
    <property type="entry name" value="PAS_3"/>
    <property type="match status" value="1"/>
</dbReference>
<evidence type="ECO:0000256" key="14">
    <source>
        <dbReference type="PROSITE-ProRule" id="PRU00110"/>
    </source>
</evidence>
<dbReference type="InterPro" id="IPR011006">
    <property type="entry name" value="CheY-like_superfamily"/>
</dbReference>
<evidence type="ECO:0000256" key="9">
    <source>
        <dbReference type="ARBA" id="ARBA00022777"/>
    </source>
</evidence>
<keyword evidence="6 15" id="KW-0597">Phosphoprotein</keyword>
<dbReference type="InterPro" id="IPR005467">
    <property type="entry name" value="His_kinase_dom"/>
</dbReference>
<dbReference type="PANTHER" id="PTHR43047:SF78">
    <property type="entry name" value="SENSORY_REGULATORY PROTEIN RPFC"/>
    <property type="match status" value="1"/>
</dbReference>
<name>A0ABX1R6A8_9ALTE</name>
<dbReference type="SUPFAM" id="SSF47384">
    <property type="entry name" value="Homodimeric domain of signal transducing histidine kinase"/>
    <property type="match status" value="1"/>
</dbReference>
<dbReference type="RefSeq" id="WP_169211736.1">
    <property type="nucleotide sequence ID" value="NZ_JAATNW010000007.1"/>
</dbReference>
<dbReference type="InterPro" id="IPR035965">
    <property type="entry name" value="PAS-like_dom_sf"/>
</dbReference>
<evidence type="ECO:0000256" key="5">
    <source>
        <dbReference type="ARBA" id="ARBA00022519"/>
    </source>
</evidence>
<evidence type="ECO:0000313" key="24">
    <source>
        <dbReference type="Proteomes" id="UP000709336"/>
    </source>
</evidence>
<dbReference type="Pfam" id="PF02518">
    <property type="entry name" value="HATPase_c"/>
    <property type="match status" value="1"/>
</dbReference>
<evidence type="ECO:0000259" key="17">
    <source>
        <dbReference type="PROSITE" id="PS50109"/>
    </source>
</evidence>
<evidence type="ECO:0000256" key="7">
    <source>
        <dbReference type="ARBA" id="ARBA00022679"/>
    </source>
</evidence>
<keyword evidence="13 16" id="KW-0472">Membrane</keyword>
<feature type="domain" description="Histidine kinase" evidence="17">
    <location>
        <begin position="545"/>
        <end position="762"/>
    </location>
</feature>
<dbReference type="CDD" id="cd00130">
    <property type="entry name" value="PAS"/>
    <property type="match status" value="2"/>
</dbReference>
<dbReference type="Pfam" id="PF00512">
    <property type="entry name" value="HisKA"/>
    <property type="match status" value="1"/>
</dbReference>
<dbReference type="CDD" id="cd00082">
    <property type="entry name" value="HisKA"/>
    <property type="match status" value="1"/>
</dbReference>
<dbReference type="Pfam" id="PF00072">
    <property type="entry name" value="Response_reg"/>
    <property type="match status" value="1"/>
</dbReference>
<evidence type="ECO:0000256" key="13">
    <source>
        <dbReference type="ARBA" id="ARBA00023136"/>
    </source>
</evidence>
<dbReference type="SUPFAM" id="SSF52172">
    <property type="entry name" value="CheY-like"/>
    <property type="match status" value="1"/>
</dbReference>
<dbReference type="InterPro" id="IPR005330">
    <property type="entry name" value="MHYT_dom"/>
</dbReference>
<accession>A0ABX1R6A8</accession>
<dbReference type="Gene3D" id="3.40.50.2300">
    <property type="match status" value="1"/>
</dbReference>
<dbReference type="SMART" id="SM00091">
    <property type="entry name" value="PAS"/>
    <property type="match status" value="2"/>
</dbReference>
<dbReference type="Gene3D" id="3.30.565.10">
    <property type="entry name" value="Histidine kinase-like ATPase, C-terminal domain"/>
    <property type="match status" value="1"/>
</dbReference>
<feature type="transmembrane region" description="Helical" evidence="16">
    <location>
        <begin position="22"/>
        <end position="39"/>
    </location>
</feature>
<dbReference type="InterPro" id="IPR013767">
    <property type="entry name" value="PAS_fold"/>
</dbReference>
<dbReference type="InterPro" id="IPR003661">
    <property type="entry name" value="HisK_dim/P_dom"/>
</dbReference>
<dbReference type="InterPro" id="IPR004358">
    <property type="entry name" value="Sig_transdc_His_kin-like_C"/>
</dbReference>
<dbReference type="PROSITE" id="PS50113">
    <property type="entry name" value="PAC"/>
    <property type="match status" value="1"/>
</dbReference>
<dbReference type="Gene3D" id="3.30.450.20">
    <property type="entry name" value="PAS domain"/>
    <property type="match status" value="2"/>
</dbReference>
<feature type="transmembrane region" description="Helical" evidence="16">
    <location>
        <begin position="59"/>
        <end position="83"/>
    </location>
</feature>
<evidence type="ECO:0000259" key="20">
    <source>
        <dbReference type="PROSITE" id="PS50113"/>
    </source>
</evidence>
<dbReference type="InterPro" id="IPR000014">
    <property type="entry name" value="PAS"/>
</dbReference>
<evidence type="ECO:0000256" key="8">
    <source>
        <dbReference type="ARBA" id="ARBA00022692"/>
    </source>
</evidence>
<feature type="domain" description="MHYT" evidence="22">
    <location>
        <begin position="22"/>
        <end position="219"/>
    </location>
</feature>
<dbReference type="SUPFAM" id="SSF55785">
    <property type="entry name" value="PYP-like sensor domain (PAS domain)"/>
    <property type="match status" value="2"/>
</dbReference>
<evidence type="ECO:0000256" key="6">
    <source>
        <dbReference type="ARBA" id="ARBA00022553"/>
    </source>
</evidence>
<dbReference type="PROSITE" id="PS50112">
    <property type="entry name" value="PAS"/>
    <property type="match status" value="2"/>
</dbReference>
<evidence type="ECO:0000256" key="3">
    <source>
        <dbReference type="ARBA" id="ARBA00012438"/>
    </source>
</evidence>
<dbReference type="SMART" id="SM00387">
    <property type="entry name" value="HATPase_c"/>
    <property type="match status" value="1"/>
</dbReference>
<dbReference type="SMART" id="SM00448">
    <property type="entry name" value="REC"/>
    <property type="match status" value="1"/>
</dbReference>
<dbReference type="SUPFAM" id="SSF47226">
    <property type="entry name" value="Histidine-containing phosphotransfer domain, HPT domain"/>
    <property type="match status" value="1"/>
</dbReference>
<evidence type="ECO:0000259" key="18">
    <source>
        <dbReference type="PROSITE" id="PS50110"/>
    </source>
</evidence>
<feature type="transmembrane region" description="Helical" evidence="16">
    <location>
        <begin position="123"/>
        <end position="146"/>
    </location>
</feature>
<dbReference type="Gene3D" id="1.10.287.130">
    <property type="match status" value="1"/>
</dbReference>
<dbReference type="Pfam" id="PF00989">
    <property type="entry name" value="PAS"/>
    <property type="match status" value="1"/>
</dbReference>
<feature type="domain" description="PAS" evidence="19">
    <location>
        <begin position="400"/>
        <end position="476"/>
    </location>
</feature>
<keyword evidence="10" id="KW-0067">ATP-binding</keyword>
<feature type="domain" description="Response regulatory" evidence="18">
    <location>
        <begin position="781"/>
        <end position="900"/>
    </location>
</feature>
<evidence type="ECO:0000259" key="22">
    <source>
        <dbReference type="PROSITE" id="PS50924"/>
    </source>
</evidence>
<sequence>MLDSLITAFSIPDSSLLVYGDYSPWLVLLSVMIAILASFMGFQVAEQARESRAAGRRNLLLATGSLALGGGIWAMHFLGMLAFNLCTPVQYNAGLTALSAFPGVAAAWVALRQLVESTITPPQIIIGGVLVGAGIGTMHYTGMAAMEMAPLLRYSLPLFLLSIVVAVILAMLALYIRFGLTRMRKDKRASTSTMVLAGVVMGLAISGMHYTGMSAARFVKPPGLELSQQTANISYYLAIAVSLTTLTLIAFVSGISILYKYKDATARALESERLQNAITQTAIDGILTVNSKGVIIRVNPAVTKILGWSEQELLGNSVLSVVPPERRHIYDEQFFGAAKGEGVRHLVGESRDVQALHKDGSLIPIRLGVGLTKLHGEHFFVAFIEDIRQRIKMERALKENEAKFRSFIQNIPGIAYRCLDEPSWPMVFISEAVEEITGYPASEFELPDPSISFQDLYHPDDVALIQESYGKTGQFDLEYRIYDRQGNVRWVSEHGKFVKDEDGETQWLDGFIMDVSARRKMEEDLREAKQAAEQAAAVRTAFLANMSHEIRTPMNSIIGFSDLLLDEPMETNQLKHLNTINRSARSLLHLLNDILDSAKLDKGKLELEYRIFNLSNEIDTVFSTFWLEAKRKGLELNVDISSDVSSHYRGVPERLRQVLNNIIGNAVKFTSQGHVALHVYPVKANDVRFDIIDTGIGMTPTQLEQVFDAFSQADASMSRKYGGTGLGTTISKQLVELMGGQITVKSELGKGSTFSFSLPLEPVAKAEEISHFEQTQLPALTILVVDDIAQNVDLLNAMLGREGHTIVSATNGEEALEYMREKSFDVVLMDLQMPVLDGLSAARQRRQYEKQHNLPATPIIALTASVLVQDKQEADAAGMEGFANKPVDFPSLCEEIARVLNLEIKPSKSSAVIDNGKVVDKKMGERLWGSRAKHEEELSRFIIENHERIALLRHAVKEQDWPAVLSQSHGLRGSAGNLALNEFAASLGQLEVSAREQKNVVEALNDVEQALLHVEAEIDAAIISSALNVDDREHVDSAKLTEHLQTLQVSVSRHQLNEDEIELLAKLPKGKFAQAIEEILSDIEDFEFERAQESLTKLLNEIEGGR</sequence>
<dbReference type="PROSITE" id="PS50894">
    <property type="entry name" value="HPT"/>
    <property type="match status" value="1"/>
</dbReference>
<dbReference type="PRINTS" id="PR00344">
    <property type="entry name" value="BCTRLSENSOR"/>
</dbReference>
<reference evidence="23 24" key="1">
    <citation type="submission" date="2020-03" db="EMBL/GenBank/DDBJ databases">
        <title>Alteromonas ponticola sp. nov., isolated from seawater.</title>
        <authorList>
            <person name="Yoon J.-H."/>
            <person name="Kim Y.-O."/>
        </authorList>
    </citation>
    <scope>NUCLEOTIDE SEQUENCE [LARGE SCALE GENOMIC DNA]</scope>
    <source>
        <strain evidence="23 24">MYP5</strain>
    </source>
</reference>
<dbReference type="EC" id="2.7.13.3" evidence="3"/>
<dbReference type="InterPro" id="IPR008207">
    <property type="entry name" value="Sig_transdc_His_kin_Hpt_dom"/>
</dbReference>
<comment type="subcellular location">
    <subcellularLocation>
        <location evidence="2">Cell inner membrane</location>
        <topology evidence="2">Multi-pass membrane protein</topology>
    </subcellularLocation>
</comment>
<dbReference type="CDD" id="cd17546">
    <property type="entry name" value="REC_hyHK_CKI1_RcsC-like"/>
    <property type="match status" value="1"/>
</dbReference>
<dbReference type="SMART" id="SM00086">
    <property type="entry name" value="PAC"/>
    <property type="match status" value="2"/>
</dbReference>
<dbReference type="PROSITE" id="PS50109">
    <property type="entry name" value="HIS_KIN"/>
    <property type="match status" value="1"/>
</dbReference>
<keyword evidence="12" id="KW-0902">Two-component regulatory system</keyword>
<keyword evidence="8 16" id="KW-0812">Transmembrane</keyword>
<feature type="transmembrane region" description="Helical" evidence="16">
    <location>
        <begin position="89"/>
        <end position="111"/>
    </location>
</feature>
<dbReference type="PANTHER" id="PTHR43047">
    <property type="entry name" value="TWO-COMPONENT HISTIDINE PROTEIN KINASE"/>
    <property type="match status" value="1"/>
</dbReference>
<protein>
    <recommendedName>
        <fullName evidence="3">histidine kinase</fullName>
        <ecNumber evidence="3">2.7.13.3</ecNumber>
    </recommendedName>
</protein>
<gene>
    <name evidence="23" type="ORF">HCJ96_14230</name>
</gene>
<dbReference type="InterPro" id="IPR001610">
    <property type="entry name" value="PAC"/>
</dbReference>
<dbReference type="Pfam" id="PF01627">
    <property type="entry name" value="Hpt"/>
    <property type="match status" value="1"/>
</dbReference>
<keyword evidence="4" id="KW-1003">Cell membrane</keyword>
<comment type="caution">
    <text evidence="23">The sequence shown here is derived from an EMBL/GenBank/DDBJ whole genome shotgun (WGS) entry which is preliminary data.</text>
</comment>
<keyword evidence="11 16" id="KW-1133">Transmembrane helix</keyword>
<evidence type="ECO:0000259" key="21">
    <source>
        <dbReference type="PROSITE" id="PS50894"/>
    </source>
</evidence>
<organism evidence="23 24">
    <name type="scientific">Alteromonas ponticola</name>
    <dbReference type="NCBI Taxonomy" id="2720613"/>
    <lineage>
        <taxon>Bacteria</taxon>
        <taxon>Pseudomonadati</taxon>
        <taxon>Pseudomonadota</taxon>
        <taxon>Gammaproteobacteria</taxon>
        <taxon>Alteromonadales</taxon>
        <taxon>Alteromonadaceae</taxon>
        <taxon>Alteromonas/Salinimonas group</taxon>
        <taxon>Alteromonas</taxon>
    </lineage>
</organism>
<feature type="transmembrane region" description="Helical" evidence="16">
    <location>
        <begin position="158"/>
        <end position="180"/>
    </location>
</feature>
<dbReference type="Proteomes" id="UP000709336">
    <property type="component" value="Unassembled WGS sequence"/>
</dbReference>
<dbReference type="SUPFAM" id="SSF55874">
    <property type="entry name" value="ATPase domain of HSP90 chaperone/DNA topoisomerase II/histidine kinase"/>
    <property type="match status" value="1"/>
</dbReference>
<dbReference type="NCBIfam" id="TIGR00229">
    <property type="entry name" value="sensory_box"/>
    <property type="match status" value="2"/>
</dbReference>
<comment type="catalytic activity">
    <reaction evidence="1">
        <text>ATP + protein L-histidine = ADP + protein N-phospho-L-histidine.</text>
        <dbReference type="EC" id="2.7.13.3"/>
    </reaction>
</comment>
<evidence type="ECO:0000256" key="1">
    <source>
        <dbReference type="ARBA" id="ARBA00000085"/>
    </source>
</evidence>
<feature type="transmembrane region" description="Helical" evidence="16">
    <location>
        <begin position="233"/>
        <end position="259"/>
    </location>
</feature>
<dbReference type="EMBL" id="JAATNW010000007">
    <property type="protein sequence ID" value="NMH61186.1"/>
    <property type="molecule type" value="Genomic_DNA"/>
</dbReference>
<evidence type="ECO:0000256" key="2">
    <source>
        <dbReference type="ARBA" id="ARBA00004429"/>
    </source>
</evidence>
<keyword evidence="7" id="KW-0808">Transferase</keyword>
<proteinExistence type="predicted"/>
<evidence type="ECO:0000256" key="15">
    <source>
        <dbReference type="PROSITE-ProRule" id="PRU00169"/>
    </source>
</evidence>
<feature type="domain" description="PAC" evidence="20">
    <location>
        <begin position="475"/>
        <end position="527"/>
    </location>
</feature>
<dbReference type="InterPro" id="IPR036641">
    <property type="entry name" value="HPT_dom_sf"/>
</dbReference>
<dbReference type="PROSITE" id="PS50110">
    <property type="entry name" value="RESPONSE_REGULATORY"/>
    <property type="match status" value="1"/>
</dbReference>
<dbReference type="InterPro" id="IPR013655">
    <property type="entry name" value="PAS_fold_3"/>
</dbReference>
<dbReference type="InterPro" id="IPR000700">
    <property type="entry name" value="PAS-assoc_C"/>
</dbReference>
<evidence type="ECO:0000256" key="4">
    <source>
        <dbReference type="ARBA" id="ARBA00022475"/>
    </source>
</evidence>
<keyword evidence="5" id="KW-0997">Cell inner membrane</keyword>
<dbReference type="Pfam" id="PF03707">
    <property type="entry name" value="MHYT"/>
    <property type="match status" value="3"/>
</dbReference>
<dbReference type="SMART" id="SM00388">
    <property type="entry name" value="HisKA"/>
    <property type="match status" value="1"/>
</dbReference>
<evidence type="ECO:0000313" key="23">
    <source>
        <dbReference type="EMBL" id="NMH61186.1"/>
    </source>
</evidence>
<evidence type="ECO:0000256" key="16">
    <source>
        <dbReference type="PROSITE-ProRule" id="PRU00244"/>
    </source>
</evidence>
<feature type="modified residue" description="Phosphohistidine" evidence="14">
    <location>
        <position position="969"/>
    </location>
</feature>
<evidence type="ECO:0000256" key="12">
    <source>
        <dbReference type="ARBA" id="ARBA00023012"/>
    </source>
</evidence>
<feature type="domain" description="HPt" evidence="21">
    <location>
        <begin position="930"/>
        <end position="1021"/>
    </location>
</feature>
<keyword evidence="24" id="KW-1185">Reference proteome</keyword>
<keyword evidence="9" id="KW-0418">Kinase</keyword>
<evidence type="ECO:0000256" key="11">
    <source>
        <dbReference type="ARBA" id="ARBA00022989"/>
    </source>
</evidence>
<feature type="domain" description="PAS" evidence="19">
    <location>
        <begin position="270"/>
        <end position="341"/>
    </location>
</feature>
<evidence type="ECO:0000256" key="10">
    <source>
        <dbReference type="ARBA" id="ARBA00022840"/>
    </source>
</evidence>
<dbReference type="InterPro" id="IPR036890">
    <property type="entry name" value="HATPase_C_sf"/>
</dbReference>
<dbReference type="CDD" id="cd16922">
    <property type="entry name" value="HATPase_EvgS-ArcB-TorS-like"/>
    <property type="match status" value="1"/>
</dbReference>
<dbReference type="InterPro" id="IPR036097">
    <property type="entry name" value="HisK_dim/P_sf"/>
</dbReference>